<reference evidence="5 6" key="1">
    <citation type="submission" date="2016-10" db="EMBL/GenBank/DDBJ databases">
        <authorList>
            <person name="de Groot N.N."/>
        </authorList>
    </citation>
    <scope>NUCLEOTIDE SEQUENCE [LARGE SCALE GENOMIC DNA]</scope>
    <source>
        <strain evidence="5 6">LMG 18387</strain>
    </source>
</reference>
<evidence type="ECO:0000256" key="2">
    <source>
        <dbReference type="ARBA" id="ARBA00022723"/>
    </source>
</evidence>
<evidence type="ECO:0000259" key="4">
    <source>
        <dbReference type="Pfam" id="PF00884"/>
    </source>
</evidence>
<evidence type="ECO:0000256" key="1">
    <source>
        <dbReference type="ARBA" id="ARBA00008779"/>
    </source>
</evidence>
<dbReference type="InterPro" id="IPR017850">
    <property type="entry name" value="Alkaline_phosphatase_core_sf"/>
</dbReference>
<dbReference type="STRING" id="29435.SAMN05216588_108133"/>
<gene>
    <name evidence="5" type="ORF">SAMN05216588_108133</name>
</gene>
<dbReference type="PANTHER" id="PTHR45953">
    <property type="entry name" value="IDURONATE 2-SULFATASE"/>
    <property type="match status" value="1"/>
</dbReference>
<dbReference type="AlphaFoldDB" id="A0A1G8G0I7"/>
<dbReference type="PANTHER" id="PTHR45953:SF1">
    <property type="entry name" value="IDURONATE 2-SULFATASE"/>
    <property type="match status" value="1"/>
</dbReference>
<dbReference type="EMBL" id="FNDG01000008">
    <property type="protein sequence ID" value="SDH87917.1"/>
    <property type="molecule type" value="Genomic_DNA"/>
</dbReference>
<dbReference type="InterPro" id="IPR000917">
    <property type="entry name" value="Sulfatase_N"/>
</dbReference>
<dbReference type="RefSeq" id="WP_084305194.1">
    <property type="nucleotide sequence ID" value="NZ_FNDG01000008.1"/>
</dbReference>
<dbReference type="SUPFAM" id="SSF53649">
    <property type="entry name" value="Alkaline phosphatase-like"/>
    <property type="match status" value="1"/>
</dbReference>
<feature type="domain" description="Sulfatase N-terminal" evidence="4">
    <location>
        <begin position="5"/>
        <end position="338"/>
    </location>
</feature>
<dbReference type="InterPro" id="IPR024607">
    <property type="entry name" value="Sulfatase_CS"/>
</dbReference>
<dbReference type="Proteomes" id="UP000198606">
    <property type="component" value="Unassembled WGS sequence"/>
</dbReference>
<keyword evidence="2" id="KW-0479">Metal-binding</keyword>
<evidence type="ECO:0000313" key="5">
    <source>
        <dbReference type="EMBL" id="SDH87917.1"/>
    </source>
</evidence>
<keyword evidence="3" id="KW-0378">Hydrolase</keyword>
<dbReference type="CDD" id="cd16150">
    <property type="entry name" value="sulfatase_like"/>
    <property type="match status" value="1"/>
</dbReference>
<proteinExistence type="inferred from homology"/>
<evidence type="ECO:0000256" key="3">
    <source>
        <dbReference type="ARBA" id="ARBA00022801"/>
    </source>
</evidence>
<comment type="similarity">
    <text evidence="1">Belongs to the sulfatase family.</text>
</comment>
<dbReference type="Pfam" id="PF00884">
    <property type="entry name" value="Sulfatase"/>
    <property type="match status" value="1"/>
</dbReference>
<dbReference type="GO" id="GO:0005737">
    <property type="term" value="C:cytoplasm"/>
    <property type="evidence" value="ECO:0007669"/>
    <property type="project" value="TreeGrafter"/>
</dbReference>
<name>A0A1G8G0I7_9GAMM</name>
<accession>A0A1G8G0I7</accession>
<dbReference type="PROSITE" id="PS00523">
    <property type="entry name" value="SULFATASE_1"/>
    <property type="match status" value="1"/>
</dbReference>
<dbReference type="GO" id="GO:0004423">
    <property type="term" value="F:iduronate-2-sulfatase activity"/>
    <property type="evidence" value="ECO:0007669"/>
    <property type="project" value="TreeGrafter"/>
</dbReference>
<dbReference type="Gene3D" id="3.40.720.10">
    <property type="entry name" value="Alkaline Phosphatase, subunit A"/>
    <property type="match status" value="1"/>
</dbReference>
<protein>
    <submittedName>
        <fullName evidence="5">Arylsulfatase A</fullName>
    </submittedName>
</protein>
<sequence length="486" mass="54950">MTSRPNFLVIVADQLRADCLPGFASTPVRTPNLDRLAAGGVRFSEAFTQHSVCSPSRVSFITGRYPHVRGHRTLQHLLQPDEANFLQSFKEAGYHVVHAGSRGDTFGAGAAELALHEHGFADPALLDFRDFFANHPPSDEGPLPRAHYLGSREPDVIDFDEAVIRSAERWLQAPPREPWLLYVPLIFPHPPFQVEEPWFSMYPRSGIELPRQARGAQPGFFAELIRRHGWDRLQDRDWQEIRAVYYGMISRLDMHVGRLQQAVARSGGEGELFTAFFSDHGEYLGDYGAVEKWPAGVNECLVRTPLIVAGPDVAQGAKSAALIELIDLFPTLLHLAGISPAHQHYGRSFERCLREPAAEHRLEVFSEGGFRVEEAELFERATFPYDQKAQLQHDRPELVGKVVALRNREWTYVWRLYEPAELYHRPSDPHELVNLAGGSHGDVEQALQQRLLRWLLDTADVIEGPRPARFVEIDLPRPGQWRPAQA</sequence>
<organism evidence="5 6">
    <name type="scientific">Phytopseudomonas flavescens</name>
    <dbReference type="NCBI Taxonomy" id="29435"/>
    <lineage>
        <taxon>Bacteria</taxon>
        <taxon>Pseudomonadati</taxon>
        <taxon>Pseudomonadota</taxon>
        <taxon>Gammaproteobacteria</taxon>
        <taxon>Pseudomonadales</taxon>
        <taxon>Pseudomonadaceae</taxon>
        <taxon>Phytopseudomonas</taxon>
    </lineage>
</organism>
<dbReference type="GO" id="GO:0046872">
    <property type="term" value="F:metal ion binding"/>
    <property type="evidence" value="ECO:0007669"/>
    <property type="project" value="UniProtKB-KW"/>
</dbReference>
<evidence type="ECO:0000313" key="6">
    <source>
        <dbReference type="Proteomes" id="UP000198606"/>
    </source>
</evidence>